<name>A0A8J9U893_9NEOP</name>
<accession>A0A8J9U893</accession>
<evidence type="ECO:0000313" key="2">
    <source>
        <dbReference type="Proteomes" id="UP000838878"/>
    </source>
</evidence>
<evidence type="ECO:0000313" key="1">
    <source>
        <dbReference type="EMBL" id="CAH0715623.1"/>
    </source>
</evidence>
<protein>
    <submittedName>
        <fullName evidence="1">Uncharacterized protein</fullName>
    </submittedName>
</protein>
<dbReference type="Proteomes" id="UP000838878">
    <property type="component" value="Chromosome 10"/>
</dbReference>
<organism evidence="1 2">
    <name type="scientific">Brenthis ino</name>
    <name type="common">lesser marbled fritillary</name>
    <dbReference type="NCBI Taxonomy" id="405034"/>
    <lineage>
        <taxon>Eukaryota</taxon>
        <taxon>Metazoa</taxon>
        <taxon>Ecdysozoa</taxon>
        <taxon>Arthropoda</taxon>
        <taxon>Hexapoda</taxon>
        <taxon>Insecta</taxon>
        <taxon>Pterygota</taxon>
        <taxon>Neoptera</taxon>
        <taxon>Endopterygota</taxon>
        <taxon>Lepidoptera</taxon>
        <taxon>Glossata</taxon>
        <taxon>Ditrysia</taxon>
        <taxon>Papilionoidea</taxon>
        <taxon>Nymphalidae</taxon>
        <taxon>Heliconiinae</taxon>
        <taxon>Argynnini</taxon>
        <taxon>Brenthis</taxon>
    </lineage>
</organism>
<dbReference type="OrthoDB" id="7190055at2759"/>
<reference evidence="1" key="1">
    <citation type="submission" date="2021-12" db="EMBL/GenBank/DDBJ databases">
        <authorList>
            <person name="Martin H S."/>
        </authorList>
    </citation>
    <scope>NUCLEOTIDE SEQUENCE</scope>
</reference>
<dbReference type="EMBL" id="OV170230">
    <property type="protein sequence ID" value="CAH0715623.1"/>
    <property type="molecule type" value="Genomic_DNA"/>
</dbReference>
<keyword evidence="2" id="KW-1185">Reference proteome</keyword>
<gene>
    <name evidence="1" type="ORF">BINO364_LOCUS2524</name>
</gene>
<sequence>MRRIDNKQDHGIPKDALDVQCREIVRDITKQSLRTKIEVMRAEYERANDKRNLKFSRLLKAVGEANVQGNRATEKFLDDVESMMTRFNHEPRSLTANL</sequence>
<dbReference type="AlphaFoldDB" id="A0A8J9U893"/>
<feature type="non-terminal residue" evidence="1">
    <location>
        <position position="98"/>
    </location>
</feature>
<proteinExistence type="predicted"/>